<keyword evidence="7 8" id="KW-0503">Monooxygenase</keyword>
<evidence type="ECO:0000256" key="4">
    <source>
        <dbReference type="ARBA" id="ARBA00022723"/>
    </source>
</evidence>
<dbReference type="RefSeq" id="WP_093174181.1">
    <property type="nucleotide sequence ID" value="NZ_FNCN01000034.1"/>
</dbReference>
<dbReference type="OrthoDB" id="4133219at2"/>
<comment type="cofactor">
    <cofactor evidence="1">
        <name>heme</name>
        <dbReference type="ChEBI" id="CHEBI:30413"/>
    </cofactor>
</comment>
<evidence type="ECO:0000256" key="1">
    <source>
        <dbReference type="ARBA" id="ARBA00001971"/>
    </source>
</evidence>
<evidence type="ECO:0000256" key="8">
    <source>
        <dbReference type="RuleBase" id="RU000461"/>
    </source>
</evidence>
<dbReference type="GO" id="GO:0005506">
    <property type="term" value="F:iron ion binding"/>
    <property type="evidence" value="ECO:0007669"/>
    <property type="project" value="InterPro"/>
</dbReference>
<keyword evidence="6 8" id="KW-0408">Iron</keyword>
<keyword evidence="10" id="KW-1185">Reference proteome</keyword>
<evidence type="ECO:0000256" key="2">
    <source>
        <dbReference type="ARBA" id="ARBA00010617"/>
    </source>
</evidence>
<dbReference type="PROSITE" id="PS00086">
    <property type="entry name" value="CYTOCHROME_P450"/>
    <property type="match status" value="1"/>
</dbReference>
<evidence type="ECO:0000256" key="5">
    <source>
        <dbReference type="ARBA" id="ARBA00023002"/>
    </source>
</evidence>
<proteinExistence type="inferred from homology"/>
<dbReference type="AlphaFoldDB" id="A0A1G8HYR4"/>
<sequence length="402" mass="43891">MNDVVRNYPFRRATPLEAPAEWDELYDACPVAPIRLVSGDQALLLTRYEDVRQVLSDPRFTRRLDAADAARITSNESGGVFGSDMAVKDIDAGEGHQRWRRLVARSFTARRIAAMRPRVEAMAEHLVDTMLAAGPPRDLLGDVGFPLPVWVICDLLGVPDSDRDRFAYWSDTLLNMTLYSQAEIDAAQAEFAAYFAEHVRAKRANPGEDLLSELIAVADADDGRLTEAEAVITGQGLLVAGHETTSNMIGKMVAMLLHDRARWQALLDDPSLVDGAVEEALRFDADPGVGMPRYLSEDVEVAGRKLPAGTTVLCSTAAANRDAHAFGHADTMDLRRSPNAHLAFGIGPHACLGQALARTELQVVLSVLLRRLPTLALAVPADRLVLREGLIVGGFEEVPVRW</sequence>
<dbReference type="Pfam" id="PF00067">
    <property type="entry name" value="p450"/>
    <property type="match status" value="1"/>
</dbReference>
<evidence type="ECO:0000313" key="10">
    <source>
        <dbReference type="Proteomes" id="UP000198923"/>
    </source>
</evidence>
<dbReference type="Gene3D" id="1.10.630.10">
    <property type="entry name" value="Cytochrome P450"/>
    <property type="match status" value="1"/>
</dbReference>
<gene>
    <name evidence="9" type="ORF">SAMN05421505_13459</name>
</gene>
<dbReference type="STRING" id="504805.SAMN05421505_13459"/>
<organism evidence="9 10">
    <name type="scientific">Sinosporangium album</name>
    <dbReference type="NCBI Taxonomy" id="504805"/>
    <lineage>
        <taxon>Bacteria</taxon>
        <taxon>Bacillati</taxon>
        <taxon>Actinomycetota</taxon>
        <taxon>Actinomycetes</taxon>
        <taxon>Streptosporangiales</taxon>
        <taxon>Streptosporangiaceae</taxon>
        <taxon>Sinosporangium</taxon>
    </lineage>
</organism>
<dbReference type="GO" id="GO:0016705">
    <property type="term" value="F:oxidoreductase activity, acting on paired donors, with incorporation or reduction of molecular oxygen"/>
    <property type="evidence" value="ECO:0007669"/>
    <property type="project" value="InterPro"/>
</dbReference>
<protein>
    <submittedName>
        <fullName evidence="9">Cytochrome P450</fullName>
    </submittedName>
</protein>
<dbReference type="GO" id="GO:0004497">
    <property type="term" value="F:monooxygenase activity"/>
    <property type="evidence" value="ECO:0007669"/>
    <property type="project" value="UniProtKB-KW"/>
</dbReference>
<keyword evidence="4 8" id="KW-0479">Metal-binding</keyword>
<dbReference type="CDD" id="cd11031">
    <property type="entry name" value="Cyp158A-like"/>
    <property type="match status" value="1"/>
</dbReference>
<keyword evidence="3 8" id="KW-0349">Heme</keyword>
<accession>A0A1G8HYR4</accession>
<keyword evidence="5 8" id="KW-0560">Oxidoreductase</keyword>
<evidence type="ECO:0000256" key="7">
    <source>
        <dbReference type="ARBA" id="ARBA00023033"/>
    </source>
</evidence>
<comment type="similarity">
    <text evidence="2 8">Belongs to the cytochrome P450 family.</text>
</comment>
<dbReference type="PRINTS" id="PR00359">
    <property type="entry name" value="BP450"/>
</dbReference>
<dbReference type="InterPro" id="IPR001128">
    <property type="entry name" value="Cyt_P450"/>
</dbReference>
<dbReference type="Proteomes" id="UP000198923">
    <property type="component" value="Unassembled WGS sequence"/>
</dbReference>
<reference evidence="9 10" key="1">
    <citation type="submission" date="2016-10" db="EMBL/GenBank/DDBJ databases">
        <authorList>
            <person name="de Groot N.N."/>
        </authorList>
    </citation>
    <scope>NUCLEOTIDE SEQUENCE [LARGE SCALE GENOMIC DNA]</scope>
    <source>
        <strain evidence="9 10">CPCC 201354</strain>
    </source>
</reference>
<dbReference type="PANTHER" id="PTHR46696:SF5">
    <property type="entry name" value="CYTOCHROME P450 BJ-1"/>
    <property type="match status" value="1"/>
</dbReference>
<dbReference type="PANTHER" id="PTHR46696">
    <property type="entry name" value="P450, PUTATIVE (EUROFUNG)-RELATED"/>
    <property type="match status" value="1"/>
</dbReference>
<dbReference type="InterPro" id="IPR002397">
    <property type="entry name" value="Cyt_P450_B"/>
</dbReference>
<evidence type="ECO:0000256" key="3">
    <source>
        <dbReference type="ARBA" id="ARBA00022617"/>
    </source>
</evidence>
<dbReference type="InterPro" id="IPR017972">
    <property type="entry name" value="Cyt_P450_CS"/>
</dbReference>
<dbReference type="InterPro" id="IPR036396">
    <property type="entry name" value="Cyt_P450_sf"/>
</dbReference>
<dbReference type="GO" id="GO:0020037">
    <property type="term" value="F:heme binding"/>
    <property type="evidence" value="ECO:0007669"/>
    <property type="project" value="InterPro"/>
</dbReference>
<dbReference type="SUPFAM" id="SSF48264">
    <property type="entry name" value="Cytochrome P450"/>
    <property type="match status" value="1"/>
</dbReference>
<evidence type="ECO:0000256" key="6">
    <source>
        <dbReference type="ARBA" id="ARBA00023004"/>
    </source>
</evidence>
<name>A0A1G8HYR4_9ACTN</name>
<dbReference type="PRINTS" id="PR00385">
    <property type="entry name" value="P450"/>
</dbReference>
<dbReference type="FunFam" id="1.10.630.10:FF:000018">
    <property type="entry name" value="Cytochrome P450 monooxygenase"/>
    <property type="match status" value="1"/>
</dbReference>
<dbReference type="EMBL" id="FNCN01000034">
    <property type="protein sequence ID" value="SDI11773.1"/>
    <property type="molecule type" value="Genomic_DNA"/>
</dbReference>
<evidence type="ECO:0000313" key="9">
    <source>
        <dbReference type="EMBL" id="SDI11773.1"/>
    </source>
</evidence>